<dbReference type="InterPro" id="IPR011650">
    <property type="entry name" value="Peptidase_M20_dimer"/>
</dbReference>
<dbReference type="Pfam" id="PF01546">
    <property type="entry name" value="Peptidase_M20"/>
    <property type="match status" value="1"/>
</dbReference>
<gene>
    <name evidence="11" type="ORF">AW171_hschr84723</name>
</gene>
<feature type="binding site" evidence="8">
    <location>
        <position position="182"/>
    </location>
    <ligand>
        <name>Mn(2+)</name>
        <dbReference type="ChEBI" id="CHEBI:29035"/>
        <label>2</label>
    </ligand>
</feature>
<evidence type="ECO:0000256" key="7">
    <source>
        <dbReference type="PIRSR" id="PIRSR037242-2"/>
    </source>
</evidence>
<dbReference type="EMBL" id="CP014248">
    <property type="protein sequence ID" value="AMD22672.1"/>
    <property type="molecule type" value="Genomic_DNA"/>
</dbReference>
<feature type="binding site" evidence="8">
    <location>
        <position position="147"/>
    </location>
    <ligand>
        <name>Mn(2+)</name>
        <dbReference type="ChEBI" id="CHEBI:29035"/>
        <label>2</label>
    </ligand>
</feature>
<dbReference type="OrthoDB" id="7832001at2759"/>
<feature type="binding site" description="in other chain" evidence="7">
    <location>
        <position position="467"/>
    </location>
    <ligand>
        <name>substrate</name>
        <note>ligand shared between homodimeric partners</note>
    </ligand>
</feature>
<dbReference type="InterPro" id="IPR051458">
    <property type="entry name" value="Cyt/Met_Dipeptidase"/>
</dbReference>
<dbReference type="InterPro" id="IPR017153">
    <property type="entry name" value="CNDP/DUG1"/>
</dbReference>
<feature type="binding site" evidence="8">
    <location>
        <position position="217"/>
    </location>
    <ligand>
        <name>Mn(2+)</name>
        <dbReference type="ChEBI" id="CHEBI:29035"/>
        <label>1</label>
    </ligand>
</feature>
<dbReference type="RefSeq" id="XP_017989668.1">
    <property type="nucleotide sequence ID" value="XM_018134060.1"/>
</dbReference>
<feature type="domain" description="Peptidase M20 dimerisation" evidence="10">
    <location>
        <begin position="259"/>
        <end position="416"/>
    </location>
</feature>
<feature type="site" description="Important for catalytic activity" evidence="9">
    <location>
        <position position="278"/>
    </location>
</feature>
<feature type="binding site" evidence="7">
    <location>
        <position position="278"/>
    </location>
    <ligand>
        <name>substrate</name>
        <note>ligand shared between homodimeric partners</note>
    </ligand>
</feature>
<keyword evidence="8" id="KW-0464">Manganese</keyword>
<feature type="binding site" evidence="8">
    <location>
        <position position="245"/>
    </location>
    <ligand>
        <name>Mn(2+)</name>
        <dbReference type="ChEBI" id="CHEBI:29035"/>
        <label>2</label>
    </ligand>
</feature>
<reference evidence="11 12" key="1">
    <citation type="submission" date="2016-01" db="EMBL/GenBank/DDBJ databases">
        <title>Genome sequence of the yeast Holleya sinecauda.</title>
        <authorList>
            <person name="Dietrich F.S."/>
        </authorList>
    </citation>
    <scope>NUCLEOTIDE SEQUENCE [LARGE SCALE GENOMIC DNA]</scope>
    <source>
        <strain evidence="11 12">ATCC 58844</strain>
    </source>
</reference>
<feature type="binding site" evidence="8">
    <location>
        <position position="182"/>
    </location>
    <ligand>
        <name>Mn(2+)</name>
        <dbReference type="ChEBI" id="CHEBI:29035"/>
        <label>1</label>
    </ligand>
</feature>
<dbReference type="Gene3D" id="3.40.630.10">
    <property type="entry name" value="Zn peptidases"/>
    <property type="match status" value="1"/>
</dbReference>
<comment type="similarity">
    <text evidence="1">Belongs to the peptidase M20A family.</text>
</comment>
<keyword evidence="4" id="KW-0378">Hydrolase</keyword>
<keyword evidence="3 8" id="KW-0479">Metal-binding</keyword>
<dbReference type="Proteomes" id="UP000243052">
    <property type="component" value="Chromosome viii"/>
</dbReference>
<evidence type="ECO:0000313" key="11">
    <source>
        <dbReference type="EMBL" id="AMD22672.1"/>
    </source>
</evidence>
<dbReference type="Gene3D" id="3.30.70.360">
    <property type="match status" value="1"/>
</dbReference>
<feature type="active site" evidence="6">
    <location>
        <position position="149"/>
    </location>
</feature>
<comment type="cofactor">
    <cofactor evidence="8">
        <name>Mn(2+)</name>
        <dbReference type="ChEBI" id="CHEBI:29035"/>
    </cofactor>
    <text evidence="8">Binds 2 manganese ions per subunit.</text>
</comment>
<dbReference type="STRING" id="45286.A0A0X8HW84"/>
<sequence length="524" mass="57897">MKISLFGLLEANLTIFGSLLLLNLFPIKASASFLPLDTPIITADMNGNHNFTEIFHKIDELTPKFLSRLQTAIEIPAVSSNYKLRDQVIQKGEFIAEELQKLGFTDIQKKDLGFQTTEDGEKVKLPPVIFSRYGSDPNKKTLLVYCHYDVQPASKSDGWITEPFKFHVDVEKQLVRGRGVSDDTGPLTGWLNVVEAYRALNLELPVNLVTCFEGMEESGSLGLDELIADEANKYFKDVDSVCITDNTWLGTRNPALTYGLRGVHYYSATVRGAAVDLHSGGFGGAVAEPMTDLIAVLNSLVDGKGKILIDGIDAMVPPVTDAERALYEKIDYSPEEMEASIGANISLYDNKVDLLMHRWRFPSLSIHGIEGAFSDPGEKTVIPGKVIGKFSIRTVSNIDDTKLDKLVIEHCNKVFKSLNSPNSFSVEIRNAGPYWRSDPSNEVFASAAKAIKDVFHKEPEYTMEGGSIPITITFQEKLKAPVLLLPIGRIDDGAHSTNEKLDFSNYYGGMKVIAAYMQYYADAA</sequence>
<evidence type="ECO:0000313" key="12">
    <source>
        <dbReference type="Proteomes" id="UP000243052"/>
    </source>
</evidence>
<keyword evidence="5" id="KW-0482">Metalloprotease</keyword>
<dbReference type="PANTHER" id="PTHR43270:SF4">
    <property type="entry name" value="CARNOSINE DIPEPTIDASE 2, ISOFORM A"/>
    <property type="match status" value="1"/>
</dbReference>
<evidence type="ECO:0000256" key="5">
    <source>
        <dbReference type="ARBA" id="ARBA00023049"/>
    </source>
</evidence>
<evidence type="ECO:0000256" key="3">
    <source>
        <dbReference type="ARBA" id="ARBA00022723"/>
    </source>
</evidence>
<evidence type="ECO:0000256" key="8">
    <source>
        <dbReference type="PIRSR" id="PIRSR037242-3"/>
    </source>
</evidence>
<evidence type="ECO:0000256" key="9">
    <source>
        <dbReference type="PIRSR" id="PIRSR037242-4"/>
    </source>
</evidence>
<dbReference type="PANTHER" id="PTHR43270">
    <property type="entry name" value="BETA-ALA-HIS DIPEPTIDASE"/>
    <property type="match status" value="1"/>
</dbReference>
<evidence type="ECO:0000256" key="2">
    <source>
        <dbReference type="ARBA" id="ARBA00022670"/>
    </source>
</evidence>
<name>A0A0X8HW84_9SACH</name>
<dbReference type="GeneID" id="28726033"/>
<dbReference type="GO" id="GO:0046872">
    <property type="term" value="F:metal ion binding"/>
    <property type="evidence" value="ECO:0007669"/>
    <property type="project" value="UniProtKB-KW"/>
</dbReference>
<proteinExistence type="inferred from homology"/>
<evidence type="ECO:0000256" key="1">
    <source>
        <dbReference type="ARBA" id="ARBA00006247"/>
    </source>
</evidence>
<dbReference type="CDD" id="cd05676">
    <property type="entry name" value="M20_dipept_like_CNDP"/>
    <property type="match status" value="1"/>
</dbReference>
<keyword evidence="2" id="KW-0645">Protease</keyword>
<evidence type="ECO:0000256" key="6">
    <source>
        <dbReference type="PIRSR" id="PIRSR037242-1"/>
    </source>
</evidence>
<feature type="binding site" evidence="8">
    <location>
        <position position="495"/>
    </location>
    <ligand>
        <name>Mn(2+)</name>
        <dbReference type="ChEBI" id="CHEBI:29035"/>
        <label>1</label>
    </ligand>
</feature>
<feature type="binding site" description="in other chain" evidence="7">
    <location>
        <position position="245"/>
    </location>
    <ligand>
        <name>substrate</name>
        <note>ligand shared between homodimeric partners</note>
    </ligand>
</feature>
<feature type="binding site" description="in other chain" evidence="7">
    <location>
        <position position="495"/>
    </location>
    <ligand>
        <name>substrate</name>
        <note>ligand shared between homodimeric partners</note>
    </ligand>
</feature>
<feature type="binding site" evidence="7">
    <location>
        <position position="380"/>
    </location>
    <ligand>
        <name>substrate</name>
        <note>ligand shared between homodimeric partners</note>
    </ligand>
</feature>
<protein>
    <submittedName>
        <fullName evidence="11">HHL098Wp</fullName>
    </submittedName>
</protein>
<dbReference type="PIRSF" id="PIRSF037242">
    <property type="entry name" value="CNDP_dipeptidase"/>
    <property type="match status" value="1"/>
</dbReference>
<feature type="binding site" description="in other chain" evidence="7">
    <location>
        <position position="393"/>
    </location>
    <ligand>
        <name>substrate</name>
        <note>ligand shared between homodimeric partners</note>
    </ligand>
</feature>
<dbReference type="Pfam" id="PF07687">
    <property type="entry name" value="M20_dimer"/>
    <property type="match status" value="1"/>
</dbReference>
<dbReference type="InterPro" id="IPR002933">
    <property type="entry name" value="Peptidase_M20"/>
</dbReference>
<accession>A0A0X8HW84</accession>
<dbReference type="SUPFAM" id="SSF53187">
    <property type="entry name" value="Zn-dependent exopeptidases"/>
    <property type="match status" value="1"/>
</dbReference>
<organism evidence="11 12">
    <name type="scientific">Eremothecium sinecaudum</name>
    <dbReference type="NCBI Taxonomy" id="45286"/>
    <lineage>
        <taxon>Eukaryota</taxon>
        <taxon>Fungi</taxon>
        <taxon>Dikarya</taxon>
        <taxon>Ascomycota</taxon>
        <taxon>Saccharomycotina</taxon>
        <taxon>Saccharomycetes</taxon>
        <taxon>Saccharomycetales</taxon>
        <taxon>Saccharomycetaceae</taxon>
        <taxon>Eremothecium</taxon>
    </lineage>
</organism>
<dbReference type="GO" id="GO:0070573">
    <property type="term" value="F:metallodipeptidase activity"/>
    <property type="evidence" value="ECO:0007669"/>
    <property type="project" value="InterPro"/>
</dbReference>
<feature type="active site" description="Proton acceptor" evidence="6">
    <location>
        <position position="216"/>
    </location>
</feature>
<evidence type="ECO:0000256" key="4">
    <source>
        <dbReference type="ARBA" id="ARBA00022801"/>
    </source>
</evidence>
<evidence type="ECO:0000259" key="10">
    <source>
        <dbReference type="Pfam" id="PF07687"/>
    </source>
</evidence>
<dbReference type="GO" id="GO:0006508">
    <property type="term" value="P:proteolysis"/>
    <property type="evidence" value="ECO:0007669"/>
    <property type="project" value="UniProtKB-KW"/>
</dbReference>
<dbReference type="AlphaFoldDB" id="A0A0X8HW84"/>
<keyword evidence="12" id="KW-1185">Reference proteome</keyword>